<keyword evidence="3" id="KW-0472">Membrane</keyword>
<reference evidence="7" key="1">
    <citation type="submission" date="2020-09" db="EMBL/GenBank/DDBJ databases">
        <title>A novel bacterium of genus Paenibacillus, isolated from South China Sea.</title>
        <authorList>
            <person name="Huang H."/>
            <person name="Mo K."/>
            <person name="Hu Y."/>
        </authorList>
    </citation>
    <scope>NUCLEOTIDE SEQUENCE</scope>
    <source>
        <strain evidence="7">IB182496</strain>
    </source>
</reference>
<dbReference type="PROSITE" id="PS51257">
    <property type="entry name" value="PROKAR_LIPOPROTEIN"/>
    <property type="match status" value="1"/>
</dbReference>
<protein>
    <submittedName>
        <fullName evidence="7">Extracellular solute-binding protein</fullName>
    </submittedName>
</protein>
<dbReference type="Proteomes" id="UP000621560">
    <property type="component" value="Unassembled WGS sequence"/>
</dbReference>
<dbReference type="PANTHER" id="PTHR43649">
    <property type="entry name" value="ARABINOSE-BINDING PROTEIN-RELATED"/>
    <property type="match status" value="1"/>
</dbReference>
<evidence type="ECO:0000256" key="6">
    <source>
        <dbReference type="SAM" id="SignalP"/>
    </source>
</evidence>
<gene>
    <name evidence="7" type="ORF">IDH44_22205</name>
</gene>
<dbReference type="InterPro" id="IPR006059">
    <property type="entry name" value="SBP"/>
</dbReference>
<keyword evidence="4" id="KW-0564">Palmitate</keyword>
<keyword evidence="5" id="KW-0449">Lipoprotein</keyword>
<name>A0A927BW31_9BACL</name>
<evidence type="ECO:0000256" key="2">
    <source>
        <dbReference type="ARBA" id="ARBA00022729"/>
    </source>
</evidence>
<comment type="caution">
    <text evidence="7">The sequence shown here is derived from an EMBL/GenBank/DDBJ whole genome shotgun (WGS) entry which is preliminary data.</text>
</comment>
<feature type="signal peptide" evidence="6">
    <location>
        <begin position="1"/>
        <end position="33"/>
    </location>
</feature>
<evidence type="ECO:0000256" key="5">
    <source>
        <dbReference type="ARBA" id="ARBA00023288"/>
    </source>
</evidence>
<dbReference type="AlphaFoldDB" id="A0A927BW31"/>
<dbReference type="SUPFAM" id="SSF53850">
    <property type="entry name" value="Periplasmic binding protein-like II"/>
    <property type="match status" value="1"/>
</dbReference>
<keyword evidence="8" id="KW-1185">Reference proteome</keyword>
<sequence>MKHAMQATGWARGKGVGAAVLALLLATACSNNGGEPAAPPAGGATGTGDAVENGKLSADPVTFKWLVTDRREAPVSNDWQIFDEIYDKTNVQIEFEPVPQDGAAEKQQIMIATNSVTDLMSVSHADARLYGAEGVFLDLAPYLDTIAPNMKAFFEQYPDARALASGEDEGIYSLPVVDGLGFNYNWIVRQDLKDEYGLETPDSPESFYEFLKALKQHQPDTYPLITAGVSGDTGLYTVMLRIFTGIEGYLEIDPDSGEYVFAPDRPGFEDALQFMRQLYDEQLLDPEFAIVNGAQWEERMLSGKSLVTYHWKTRNQIFTDRAKESGLIPGFDANAMPEFAAEGITPYQYSRNIISGSGLAISAKVKHKEAAVKFLDYLLSEEGSDYVALGIEGETYDRSEGEPKFLASLGTAPYDLLRGKWGVWYPGINPDMDKSRKAERLSEKAQAIEELYMPLVVPSPKPLVLSEEENALRQQKLDQLNVYIEEKMTEFVTGRTSINEQTLQEFQAQCVKLGAHELRDMFNAANARVYGDA</sequence>
<evidence type="ECO:0000256" key="4">
    <source>
        <dbReference type="ARBA" id="ARBA00023139"/>
    </source>
</evidence>
<proteinExistence type="predicted"/>
<dbReference type="EMBL" id="JACXIZ010000047">
    <property type="protein sequence ID" value="MBD2847917.1"/>
    <property type="molecule type" value="Genomic_DNA"/>
</dbReference>
<keyword evidence="1" id="KW-1003">Cell membrane</keyword>
<dbReference type="PANTHER" id="PTHR43649:SF33">
    <property type="entry name" value="POLYGALACTURONAN_RHAMNOGALACTURONAN-BINDING PROTEIN YTCQ"/>
    <property type="match status" value="1"/>
</dbReference>
<evidence type="ECO:0000313" key="8">
    <source>
        <dbReference type="Proteomes" id="UP000621560"/>
    </source>
</evidence>
<evidence type="ECO:0000313" key="7">
    <source>
        <dbReference type="EMBL" id="MBD2847917.1"/>
    </source>
</evidence>
<organism evidence="7 8">
    <name type="scientific">Paenibacillus sabuli</name>
    <dbReference type="NCBI Taxonomy" id="2772509"/>
    <lineage>
        <taxon>Bacteria</taxon>
        <taxon>Bacillati</taxon>
        <taxon>Bacillota</taxon>
        <taxon>Bacilli</taxon>
        <taxon>Bacillales</taxon>
        <taxon>Paenibacillaceae</taxon>
        <taxon>Paenibacillus</taxon>
    </lineage>
</organism>
<feature type="chain" id="PRO_5039356198" evidence="6">
    <location>
        <begin position="34"/>
        <end position="533"/>
    </location>
</feature>
<dbReference type="RefSeq" id="WP_190921018.1">
    <property type="nucleotide sequence ID" value="NZ_JACXIZ010000047.1"/>
</dbReference>
<dbReference type="InterPro" id="IPR050490">
    <property type="entry name" value="Bact_solute-bd_prot1"/>
</dbReference>
<accession>A0A927BW31</accession>
<dbReference type="Pfam" id="PF01547">
    <property type="entry name" value="SBP_bac_1"/>
    <property type="match status" value="1"/>
</dbReference>
<evidence type="ECO:0000256" key="1">
    <source>
        <dbReference type="ARBA" id="ARBA00022475"/>
    </source>
</evidence>
<evidence type="ECO:0000256" key="3">
    <source>
        <dbReference type="ARBA" id="ARBA00023136"/>
    </source>
</evidence>
<dbReference type="Gene3D" id="3.40.190.10">
    <property type="entry name" value="Periplasmic binding protein-like II"/>
    <property type="match status" value="2"/>
</dbReference>
<keyword evidence="2 6" id="KW-0732">Signal</keyword>